<evidence type="ECO:0000256" key="1">
    <source>
        <dbReference type="SAM" id="Phobius"/>
    </source>
</evidence>
<evidence type="ECO:0008006" key="4">
    <source>
        <dbReference type="Google" id="ProtNLM"/>
    </source>
</evidence>
<keyword evidence="3" id="KW-1185">Reference proteome</keyword>
<sequence>MQTIGDTTGNGDEKEFVLDEKAQKLLANFNSPLQLLKASGKLGSKGAKAFFGISILVIALNVLFLVTALIVTAVTVFQKGLISLGLVLVTGIVFSLIIIKKVYSYAIVKAVEIIYQGIRPLFKKLCSSIINKVADELNKRKAAASFNAQALNIYTIYNDKLSILPCFVRKIFWFVIKRIPFVKFINTEVTDTILRGNKEKATELLYTKADDFIYQNIFNANNLKWLWLLLLINIVLQLVFIVIRL</sequence>
<reference evidence="2 3" key="1">
    <citation type="submission" date="2024-06" db="EMBL/GenBank/DDBJ databases">
        <authorList>
            <person name="Kaempfer P."/>
            <person name="Viver T."/>
        </authorList>
    </citation>
    <scope>NUCLEOTIDE SEQUENCE [LARGE SCALE GENOMIC DNA]</scope>
    <source>
        <strain evidence="2 3">ST-119</strain>
    </source>
</reference>
<comment type="caution">
    <text evidence="2">The sequence shown here is derived from an EMBL/GenBank/DDBJ whole genome shotgun (WGS) entry which is preliminary data.</text>
</comment>
<gene>
    <name evidence="2" type="ORF">ABS766_02835</name>
</gene>
<dbReference type="Proteomes" id="UP001629156">
    <property type="component" value="Unassembled WGS sequence"/>
</dbReference>
<keyword evidence="1" id="KW-1133">Transmembrane helix</keyword>
<feature type="transmembrane region" description="Helical" evidence="1">
    <location>
        <begin position="225"/>
        <end position="243"/>
    </location>
</feature>
<accession>A0ABW8YUY4</accession>
<dbReference type="EMBL" id="JBELPZ010000002">
    <property type="protein sequence ID" value="MFL9843347.1"/>
    <property type="molecule type" value="Genomic_DNA"/>
</dbReference>
<organism evidence="2 3">
    <name type="scientific">Flavobacterium rhizosphaerae</name>
    <dbReference type="NCBI Taxonomy" id="3163298"/>
    <lineage>
        <taxon>Bacteria</taxon>
        <taxon>Pseudomonadati</taxon>
        <taxon>Bacteroidota</taxon>
        <taxon>Flavobacteriia</taxon>
        <taxon>Flavobacteriales</taxon>
        <taxon>Flavobacteriaceae</taxon>
        <taxon>Flavobacterium</taxon>
    </lineage>
</organism>
<name>A0ABW8YUY4_9FLAO</name>
<keyword evidence="1" id="KW-0812">Transmembrane</keyword>
<proteinExistence type="predicted"/>
<keyword evidence="1" id="KW-0472">Membrane</keyword>
<evidence type="ECO:0000313" key="3">
    <source>
        <dbReference type="Proteomes" id="UP001629156"/>
    </source>
</evidence>
<dbReference type="RefSeq" id="WP_408083594.1">
    <property type="nucleotide sequence ID" value="NZ_JBELPZ010000002.1"/>
</dbReference>
<evidence type="ECO:0000313" key="2">
    <source>
        <dbReference type="EMBL" id="MFL9843347.1"/>
    </source>
</evidence>
<feature type="transmembrane region" description="Helical" evidence="1">
    <location>
        <begin position="49"/>
        <end position="74"/>
    </location>
</feature>
<protein>
    <recommendedName>
        <fullName evidence="4">ABC transmembrane type-1 domain-containing protein</fullName>
    </recommendedName>
</protein>
<feature type="transmembrane region" description="Helical" evidence="1">
    <location>
        <begin position="80"/>
        <end position="99"/>
    </location>
</feature>